<organism evidence="7 8">
    <name type="scientific">Polymorphum gilvum (strain LMG 25793 / CGMCC 1.9160 / SL003B-26A1)</name>
    <dbReference type="NCBI Taxonomy" id="991905"/>
    <lineage>
        <taxon>Bacteria</taxon>
        <taxon>Pseudomonadati</taxon>
        <taxon>Pseudomonadota</taxon>
        <taxon>Alphaproteobacteria</taxon>
        <taxon>Rhodobacterales</taxon>
        <taxon>Paracoccaceae</taxon>
        <taxon>Polymorphum</taxon>
    </lineage>
</organism>
<feature type="domain" description="Reductase C-terminal" evidence="6">
    <location>
        <begin position="325"/>
        <end position="408"/>
    </location>
</feature>
<evidence type="ECO:0000256" key="2">
    <source>
        <dbReference type="ARBA" id="ARBA00022630"/>
    </source>
</evidence>
<evidence type="ECO:0000256" key="4">
    <source>
        <dbReference type="ARBA" id="ARBA00023002"/>
    </source>
</evidence>
<reference evidence="7 8" key="1">
    <citation type="journal article" date="2011" name="J. Bacteriol.">
        <title>Complete genome sequence of Polymorphum gilvum SL003B-26A1T, a crude oil-degrading bacterium from oil-polluted saline soil.</title>
        <authorList>
            <person name="Li S.G."/>
            <person name="Tang Y.Q."/>
            <person name="Nie Y."/>
            <person name="Cai M."/>
            <person name="Wu X.L."/>
        </authorList>
    </citation>
    <scope>NUCLEOTIDE SEQUENCE [LARGE SCALE GENOMIC DNA]</scope>
    <source>
        <strain evidence="8">LMG 25793 / CGMCC 1.9160 / SL003B-26A1</strain>
    </source>
</reference>
<dbReference type="PANTHER" id="PTHR43557">
    <property type="entry name" value="APOPTOSIS-INDUCING FACTOR 1"/>
    <property type="match status" value="1"/>
</dbReference>
<dbReference type="PRINTS" id="PR00411">
    <property type="entry name" value="PNDRDTASEI"/>
</dbReference>
<keyword evidence="2" id="KW-0285">Flavoprotein</keyword>
<gene>
    <name evidence="7" type="ordered locus">SL003B_3178</name>
</gene>
<evidence type="ECO:0000259" key="6">
    <source>
        <dbReference type="Pfam" id="PF14759"/>
    </source>
</evidence>
<dbReference type="Gene3D" id="3.50.50.60">
    <property type="entry name" value="FAD/NAD(P)-binding domain"/>
    <property type="match status" value="2"/>
</dbReference>
<dbReference type="Proteomes" id="UP000008130">
    <property type="component" value="Chromosome"/>
</dbReference>
<dbReference type="PRINTS" id="PR00368">
    <property type="entry name" value="FADPNR"/>
</dbReference>
<dbReference type="PANTHER" id="PTHR43557:SF2">
    <property type="entry name" value="RIESKE DOMAIN-CONTAINING PROTEIN-RELATED"/>
    <property type="match status" value="1"/>
</dbReference>
<accession>F2IXH7</accession>
<dbReference type="SUPFAM" id="SSF51905">
    <property type="entry name" value="FAD/NAD(P)-binding domain"/>
    <property type="match status" value="2"/>
</dbReference>
<dbReference type="EMBL" id="CP002568">
    <property type="protein sequence ID" value="ADZ71600.1"/>
    <property type="molecule type" value="Genomic_DNA"/>
</dbReference>
<proteinExistence type="predicted"/>
<dbReference type="Gene3D" id="3.30.390.30">
    <property type="match status" value="1"/>
</dbReference>
<dbReference type="AlphaFoldDB" id="F2IXH7"/>
<feature type="domain" description="FAD/NAD(P)-binding" evidence="5">
    <location>
        <begin position="6"/>
        <end position="305"/>
    </location>
</feature>
<comment type="cofactor">
    <cofactor evidence="1">
        <name>FAD</name>
        <dbReference type="ChEBI" id="CHEBI:57692"/>
    </cofactor>
</comment>
<evidence type="ECO:0000313" key="7">
    <source>
        <dbReference type="EMBL" id="ADZ71600.1"/>
    </source>
</evidence>
<evidence type="ECO:0000256" key="3">
    <source>
        <dbReference type="ARBA" id="ARBA00022827"/>
    </source>
</evidence>
<sequence>MAVEDRVVIAGAGHAGFQTAACLRQSGYAGEIVLIGDEPGLPYNRPPLSKGYLANGVEEGSLCFRPPAFFEQNRIDLVASDRVVEIDRSARAVRLASGRRLTYGHLVLATGARNRSLDVPGTDLDGVCHLRTVAEARAIRSQLGGAGRVVVVGAGFIGLEFAATAALAGAKVTVIDIAPRALSRAVSAECAGLIEAYHRSLGIEFVFGAGVSRLNGTAGRVTDVDLPETLRIPADLVLIGVGVVPNSELATAAGLEADNGIVVDALLRTGDPAISAVGDCAAAPNPFAPGPRIRLESVQNANDQARLVAARLAGKPHGPYAALPWFWSDQGKVKLQIAGLGQDDDERIVIGDPDRLTFSVLRYREGRLACVESVGRAGDHMAARRLIAQGAGPRPDQARNGLASLKDWLDAA</sequence>
<dbReference type="STRING" id="991905.SL003B_3178"/>
<dbReference type="PATRIC" id="fig|991905.3.peg.3264"/>
<dbReference type="InterPro" id="IPR023753">
    <property type="entry name" value="FAD/NAD-binding_dom"/>
</dbReference>
<keyword evidence="8" id="KW-1185">Reference proteome</keyword>
<dbReference type="SUPFAM" id="SSF55424">
    <property type="entry name" value="FAD/NAD-linked reductases, dimerisation (C-terminal) domain"/>
    <property type="match status" value="1"/>
</dbReference>
<dbReference type="Pfam" id="PF14759">
    <property type="entry name" value="Reductase_C"/>
    <property type="match status" value="1"/>
</dbReference>
<dbReference type="InterPro" id="IPR028202">
    <property type="entry name" value="Reductase_C"/>
</dbReference>
<dbReference type="HOGENOM" id="CLU_003291_4_0_5"/>
<dbReference type="RefSeq" id="WP_013653911.1">
    <property type="nucleotide sequence ID" value="NC_015259.1"/>
</dbReference>
<dbReference type="InterPro" id="IPR036188">
    <property type="entry name" value="FAD/NAD-bd_sf"/>
</dbReference>
<protein>
    <submittedName>
        <fullName evidence="7">Pyridine nucleotide-disulfide oxidoreductase family protein</fullName>
    </submittedName>
</protein>
<dbReference type="KEGG" id="pgv:SL003B_3178"/>
<evidence type="ECO:0000313" key="8">
    <source>
        <dbReference type="Proteomes" id="UP000008130"/>
    </source>
</evidence>
<dbReference type="InterPro" id="IPR016156">
    <property type="entry name" value="FAD/NAD-linked_Rdtase_dimer_sf"/>
</dbReference>
<dbReference type="GO" id="GO:0005737">
    <property type="term" value="C:cytoplasm"/>
    <property type="evidence" value="ECO:0007669"/>
    <property type="project" value="TreeGrafter"/>
</dbReference>
<name>F2IXH7_POLGS</name>
<dbReference type="OrthoDB" id="7809559at2"/>
<dbReference type="InterPro" id="IPR050446">
    <property type="entry name" value="FAD-oxidoreductase/Apoptosis"/>
</dbReference>
<evidence type="ECO:0000259" key="5">
    <source>
        <dbReference type="Pfam" id="PF07992"/>
    </source>
</evidence>
<dbReference type="GO" id="GO:0016651">
    <property type="term" value="F:oxidoreductase activity, acting on NAD(P)H"/>
    <property type="evidence" value="ECO:0007669"/>
    <property type="project" value="TreeGrafter"/>
</dbReference>
<evidence type="ECO:0000256" key="1">
    <source>
        <dbReference type="ARBA" id="ARBA00001974"/>
    </source>
</evidence>
<keyword evidence="3" id="KW-0274">FAD</keyword>
<dbReference type="Pfam" id="PF07992">
    <property type="entry name" value="Pyr_redox_2"/>
    <property type="match status" value="1"/>
</dbReference>
<dbReference type="eggNOG" id="COG0446">
    <property type="taxonomic scope" value="Bacteria"/>
</dbReference>
<keyword evidence="4" id="KW-0560">Oxidoreductase</keyword>